<accession>A0A1F2WT80</accession>
<feature type="domain" description="NAD-dependent epimerase/dehydratase" evidence="1">
    <location>
        <begin position="3"/>
        <end position="223"/>
    </location>
</feature>
<evidence type="ECO:0000313" key="3">
    <source>
        <dbReference type="Proteomes" id="UP000177876"/>
    </source>
</evidence>
<dbReference type="SUPFAM" id="SSF51735">
    <property type="entry name" value="NAD(P)-binding Rossmann-fold domains"/>
    <property type="match status" value="1"/>
</dbReference>
<dbReference type="GO" id="GO:0004029">
    <property type="term" value="F:aldehyde dehydrogenase (NAD+) activity"/>
    <property type="evidence" value="ECO:0007669"/>
    <property type="project" value="TreeGrafter"/>
</dbReference>
<dbReference type="PANTHER" id="PTHR48079">
    <property type="entry name" value="PROTEIN YEEZ"/>
    <property type="match status" value="1"/>
</dbReference>
<reference evidence="2 3" key="1">
    <citation type="journal article" date="2016" name="Nat. Commun.">
        <title>Thousands of microbial genomes shed light on interconnected biogeochemical processes in an aquifer system.</title>
        <authorList>
            <person name="Anantharaman K."/>
            <person name="Brown C.T."/>
            <person name="Hug L.A."/>
            <person name="Sharon I."/>
            <person name="Castelle C.J."/>
            <person name="Probst A.J."/>
            <person name="Thomas B.C."/>
            <person name="Singh A."/>
            <person name="Wilkins M.J."/>
            <person name="Karaoz U."/>
            <person name="Brodie E.L."/>
            <person name="Williams K.H."/>
            <person name="Hubbard S.S."/>
            <person name="Banfield J.F."/>
        </authorList>
    </citation>
    <scope>NUCLEOTIDE SEQUENCE [LARGE SCALE GENOMIC DNA]</scope>
</reference>
<dbReference type="InterPro" id="IPR051783">
    <property type="entry name" value="NAD(P)-dependent_oxidoreduct"/>
</dbReference>
<name>A0A1F2WT80_9ACTN</name>
<comment type="caution">
    <text evidence="2">The sequence shown here is derived from an EMBL/GenBank/DDBJ whole genome shotgun (WGS) entry which is preliminary data.</text>
</comment>
<dbReference type="InterPro" id="IPR036291">
    <property type="entry name" value="NAD(P)-bd_dom_sf"/>
</dbReference>
<dbReference type="InterPro" id="IPR001509">
    <property type="entry name" value="Epimerase_deHydtase"/>
</dbReference>
<protein>
    <recommendedName>
        <fullName evidence="1">NAD-dependent epimerase/dehydratase domain-containing protein</fullName>
    </recommendedName>
</protein>
<evidence type="ECO:0000259" key="1">
    <source>
        <dbReference type="Pfam" id="PF01370"/>
    </source>
</evidence>
<dbReference type="PANTHER" id="PTHR48079:SF6">
    <property type="entry name" value="NAD(P)-BINDING DOMAIN-CONTAINING PROTEIN-RELATED"/>
    <property type="match status" value="1"/>
</dbReference>
<dbReference type="GO" id="GO:0005737">
    <property type="term" value="C:cytoplasm"/>
    <property type="evidence" value="ECO:0007669"/>
    <property type="project" value="TreeGrafter"/>
</dbReference>
<dbReference type="STRING" id="1797197.A2Y75_02135"/>
<dbReference type="AlphaFoldDB" id="A0A1F2WT80"/>
<proteinExistence type="predicted"/>
<organism evidence="2 3">
    <name type="scientific">Candidatus Solincola sediminis</name>
    <dbReference type="NCBI Taxonomy" id="1797199"/>
    <lineage>
        <taxon>Bacteria</taxon>
        <taxon>Bacillati</taxon>
        <taxon>Actinomycetota</taxon>
        <taxon>Candidatus Geothermincolia</taxon>
        <taxon>Candidatus Geothermincolales</taxon>
        <taxon>Candidatus Geothermincolaceae</taxon>
        <taxon>Candidatus Solincola</taxon>
    </lineage>
</organism>
<dbReference type="Gene3D" id="3.40.50.720">
    <property type="entry name" value="NAD(P)-binding Rossmann-like Domain"/>
    <property type="match status" value="1"/>
</dbReference>
<gene>
    <name evidence="2" type="ORF">A2Y75_02135</name>
</gene>
<dbReference type="Proteomes" id="UP000177876">
    <property type="component" value="Unassembled WGS sequence"/>
</dbReference>
<dbReference type="EMBL" id="MELK01000006">
    <property type="protein sequence ID" value="OFW60108.1"/>
    <property type="molecule type" value="Genomic_DNA"/>
</dbReference>
<dbReference type="Pfam" id="PF01370">
    <property type="entry name" value="Epimerase"/>
    <property type="match status" value="1"/>
</dbReference>
<evidence type="ECO:0000313" key="2">
    <source>
        <dbReference type="EMBL" id="OFW60108.1"/>
    </source>
</evidence>
<sequence>MKALVTGARGMIGSYICRSLLSSGDEARGLFLPDEDAVDLEQQGVQAFRGDITKRETLKGCAQGCDVVYHCAARVTDWGARRLFVASIVDGTRNLLEESLGEVTRFIYLSSIAAYGFKYHTKDATEDLPLRKVGIPYGDCKADAEDICRSYHGRQDLEVTIIRPANVLGPGSAWVRDVLDAFLKGPVPLIARGKCETAFVFVENLVDGIIAASQSEQAAGRTYHFCDDYRITWAEYNNTIGALLGKKTHGSMPFQAAWYSGHAMELACLPLGIRPPYSRLAAGVMGRENHVDCARAKRELDWRTRISWDEAMKKTINWVKESYLSEKAIAIG</sequence>